<dbReference type="PROSITE" id="PS50888">
    <property type="entry name" value="BHLH"/>
    <property type="match status" value="1"/>
</dbReference>
<dbReference type="InterPro" id="IPR036638">
    <property type="entry name" value="HLH_DNA-bd_sf"/>
</dbReference>
<keyword evidence="2" id="KW-0805">Transcription regulation</keyword>
<evidence type="ECO:0000256" key="5">
    <source>
        <dbReference type="SAM" id="MobiDB-lite"/>
    </source>
</evidence>
<dbReference type="EMBL" id="BSYO01000005">
    <property type="protein sequence ID" value="GMH04385.1"/>
    <property type="molecule type" value="Genomic_DNA"/>
</dbReference>
<name>A0AAD3S545_NEPGR</name>
<dbReference type="Pfam" id="PF00010">
    <property type="entry name" value="HLH"/>
    <property type="match status" value="1"/>
</dbReference>
<protein>
    <recommendedName>
        <fullName evidence="6">BHLH domain-containing protein</fullName>
    </recommendedName>
</protein>
<keyword evidence="8" id="KW-1185">Reference proteome</keyword>
<sequence length="321" mass="35635">MVRAAETHYHHHHEVDDDDAEGLETGTDAYSQRDEKGTEQKENNPKSKHSETEQRRRSKINERFQILKDLIPPYDQKRDKASVLLEVIKYIQFLQEKLQMYEGPCQGWSQESTKLIPWRSNHGPLENFADRSQVIKNGFGYENNVVQPIANAQCSVESDASGDAAYRATEHHALGPATSAVPLNMPLQQSMHPSGKRNFATENLASQLQSQHWQGRALSMECAVGGNAPSETGKSNVSSVFSQGLLKSLTGAFQTSEMDLSQMSISVQLDIGKRQNFSPTAPTSAAEDLEKVSPRNLSRPGTGRAANYSDPAPKRLKTRES</sequence>
<accession>A0AAD3S545</accession>
<dbReference type="SMART" id="SM00353">
    <property type="entry name" value="HLH"/>
    <property type="match status" value="1"/>
</dbReference>
<evidence type="ECO:0000313" key="7">
    <source>
        <dbReference type="EMBL" id="GMH04385.1"/>
    </source>
</evidence>
<evidence type="ECO:0000256" key="3">
    <source>
        <dbReference type="ARBA" id="ARBA00023163"/>
    </source>
</evidence>
<feature type="domain" description="BHLH" evidence="6">
    <location>
        <begin position="44"/>
        <end position="94"/>
    </location>
</feature>
<proteinExistence type="predicted"/>
<dbReference type="PANTHER" id="PTHR46412:SF9">
    <property type="entry name" value="TRANSCRIPTION FACTOR BIM3"/>
    <property type="match status" value="1"/>
</dbReference>
<feature type="compositionally biased region" description="Basic and acidic residues" evidence="5">
    <location>
        <begin position="31"/>
        <end position="59"/>
    </location>
</feature>
<dbReference type="GO" id="GO:0046983">
    <property type="term" value="F:protein dimerization activity"/>
    <property type="evidence" value="ECO:0007669"/>
    <property type="project" value="InterPro"/>
</dbReference>
<comment type="caution">
    <text evidence="7">The sequence shown here is derived from an EMBL/GenBank/DDBJ whole genome shotgun (WGS) entry which is preliminary data.</text>
</comment>
<feature type="region of interest" description="Disordered" evidence="5">
    <location>
        <begin position="275"/>
        <end position="321"/>
    </location>
</feature>
<evidence type="ECO:0000256" key="4">
    <source>
        <dbReference type="ARBA" id="ARBA00023242"/>
    </source>
</evidence>
<feature type="region of interest" description="Disordered" evidence="5">
    <location>
        <begin position="1"/>
        <end position="59"/>
    </location>
</feature>
<dbReference type="CDD" id="cd11453">
    <property type="entry name" value="bHLH_AtBIM_like"/>
    <property type="match status" value="1"/>
</dbReference>
<dbReference type="AlphaFoldDB" id="A0AAD3S545"/>
<gene>
    <name evidence="7" type="ORF">Nepgr_006224</name>
</gene>
<evidence type="ECO:0000256" key="2">
    <source>
        <dbReference type="ARBA" id="ARBA00023015"/>
    </source>
</evidence>
<dbReference type="Gene3D" id="4.10.280.10">
    <property type="entry name" value="Helix-loop-helix DNA-binding domain"/>
    <property type="match status" value="1"/>
</dbReference>
<organism evidence="7 8">
    <name type="scientific">Nepenthes gracilis</name>
    <name type="common">Slender pitcher plant</name>
    <dbReference type="NCBI Taxonomy" id="150966"/>
    <lineage>
        <taxon>Eukaryota</taxon>
        <taxon>Viridiplantae</taxon>
        <taxon>Streptophyta</taxon>
        <taxon>Embryophyta</taxon>
        <taxon>Tracheophyta</taxon>
        <taxon>Spermatophyta</taxon>
        <taxon>Magnoliopsida</taxon>
        <taxon>eudicotyledons</taxon>
        <taxon>Gunneridae</taxon>
        <taxon>Pentapetalae</taxon>
        <taxon>Caryophyllales</taxon>
        <taxon>Nepenthaceae</taxon>
        <taxon>Nepenthes</taxon>
    </lineage>
</organism>
<evidence type="ECO:0000313" key="8">
    <source>
        <dbReference type="Proteomes" id="UP001279734"/>
    </source>
</evidence>
<comment type="subcellular location">
    <subcellularLocation>
        <location evidence="1">Nucleus</location>
    </subcellularLocation>
</comment>
<dbReference type="GO" id="GO:0006351">
    <property type="term" value="P:DNA-templated transcription"/>
    <property type="evidence" value="ECO:0007669"/>
    <property type="project" value="InterPro"/>
</dbReference>
<evidence type="ECO:0000256" key="1">
    <source>
        <dbReference type="ARBA" id="ARBA00004123"/>
    </source>
</evidence>
<evidence type="ECO:0000259" key="6">
    <source>
        <dbReference type="PROSITE" id="PS50888"/>
    </source>
</evidence>
<reference evidence="7" key="1">
    <citation type="submission" date="2023-05" db="EMBL/GenBank/DDBJ databases">
        <title>Nepenthes gracilis genome sequencing.</title>
        <authorList>
            <person name="Fukushima K."/>
        </authorList>
    </citation>
    <scope>NUCLEOTIDE SEQUENCE</scope>
    <source>
        <strain evidence="7">SING2019-196</strain>
    </source>
</reference>
<dbReference type="Proteomes" id="UP001279734">
    <property type="component" value="Unassembled WGS sequence"/>
</dbReference>
<dbReference type="InterPro" id="IPR011598">
    <property type="entry name" value="bHLH_dom"/>
</dbReference>
<dbReference type="PANTHER" id="PTHR46412">
    <property type="entry name" value="BES1-INTERACTING MYC-LIKE PROTEIN"/>
    <property type="match status" value="1"/>
</dbReference>
<dbReference type="InterPro" id="IPR044295">
    <property type="entry name" value="BIM1/2/3"/>
</dbReference>
<dbReference type="GO" id="GO:0005634">
    <property type="term" value="C:nucleus"/>
    <property type="evidence" value="ECO:0007669"/>
    <property type="project" value="UniProtKB-SubCell"/>
</dbReference>
<dbReference type="GO" id="GO:0003700">
    <property type="term" value="F:DNA-binding transcription factor activity"/>
    <property type="evidence" value="ECO:0007669"/>
    <property type="project" value="InterPro"/>
</dbReference>
<dbReference type="SUPFAM" id="SSF47459">
    <property type="entry name" value="HLH, helix-loop-helix DNA-binding domain"/>
    <property type="match status" value="1"/>
</dbReference>
<keyword evidence="3" id="KW-0804">Transcription</keyword>
<keyword evidence="4" id="KW-0539">Nucleus</keyword>